<protein>
    <submittedName>
        <fullName evidence="3">Uncharacterized protein</fullName>
    </submittedName>
</protein>
<organism evidence="2 3">
    <name type="scientific">Ditylenchus dipsaci</name>
    <dbReference type="NCBI Taxonomy" id="166011"/>
    <lineage>
        <taxon>Eukaryota</taxon>
        <taxon>Metazoa</taxon>
        <taxon>Ecdysozoa</taxon>
        <taxon>Nematoda</taxon>
        <taxon>Chromadorea</taxon>
        <taxon>Rhabditida</taxon>
        <taxon>Tylenchina</taxon>
        <taxon>Tylenchomorpha</taxon>
        <taxon>Sphaerularioidea</taxon>
        <taxon>Anguinidae</taxon>
        <taxon>Anguininae</taxon>
        <taxon>Ditylenchus</taxon>
    </lineage>
</organism>
<feature type="transmembrane region" description="Helical" evidence="1">
    <location>
        <begin position="9"/>
        <end position="29"/>
    </location>
</feature>
<name>A0A915EK89_9BILA</name>
<dbReference type="AlphaFoldDB" id="A0A915EK89"/>
<dbReference type="WBParaSite" id="jg6250.2">
    <property type="protein sequence ID" value="jg6250.2"/>
    <property type="gene ID" value="jg6250"/>
</dbReference>
<sequence>MGLAYSMKFVFSTAIIFIPALLAIVAFFFRNSMADTSALVWLYFIAAILNGIGVHHTSGELVLVGLFEYAMWLVYQDIRTFGQFLPSIGGANVANPNAPMVVVTAPPPAVASSESTDAKASMVVVPAPPPAVASNESADAKAPSSGEV</sequence>
<reference evidence="3" key="1">
    <citation type="submission" date="2022-11" db="UniProtKB">
        <authorList>
            <consortium name="WormBaseParasite"/>
        </authorList>
    </citation>
    <scope>IDENTIFICATION</scope>
</reference>
<keyword evidence="2" id="KW-1185">Reference proteome</keyword>
<evidence type="ECO:0000256" key="1">
    <source>
        <dbReference type="SAM" id="Phobius"/>
    </source>
</evidence>
<dbReference type="Proteomes" id="UP000887574">
    <property type="component" value="Unplaced"/>
</dbReference>
<accession>A0A915EK89</accession>
<proteinExistence type="predicted"/>
<keyword evidence="1" id="KW-0812">Transmembrane</keyword>
<evidence type="ECO:0000313" key="3">
    <source>
        <dbReference type="WBParaSite" id="jg6250.2"/>
    </source>
</evidence>
<keyword evidence="1" id="KW-0472">Membrane</keyword>
<keyword evidence="1" id="KW-1133">Transmembrane helix</keyword>
<feature type="transmembrane region" description="Helical" evidence="1">
    <location>
        <begin position="41"/>
        <end position="67"/>
    </location>
</feature>
<evidence type="ECO:0000313" key="2">
    <source>
        <dbReference type="Proteomes" id="UP000887574"/>
    </source>
</evidence>